<dbReference type="GO" id="GO:0046872">
    <property type="term" value="F:metal ion binding"/>
    <property type="evidence" value="ECO:0007669"/>
    <property type="project" value="UniProtKB-KW"/>
</dbReference>
<dbReference type="InterPro" id="IPR006913">
    <property type="entry name" value="CENP-V/GFA"/>
</dbReference>
<protein>
    <submittedName>
        <fullName evidence="6">GFA family protein</fullName>
    </submittedName>
</protein>
<evidence type="ECO:0000313" key="6">
    <source>
        <dbReference type="EMBL" id="QNN46066.1"/>
    </source>
</evidence>
<dbReference type="EMBL" id="CP060711">
    <property type="protein sequence ID" value="QNN46066.1"/>
    <property type="molecule type" value="Genomic_DNA"/>
</dbReference>
<organism evidence="6 7">
    <name type="scientific">Thermomonas brevis</name>
    <dbReference type="NCBI Taxonomy" id="215691"/>
    <lineage>
        <taxon>Bacteria</taxon>
        <taxon>Pseudomonadati</taxon>
        <taxon>Pseudomonadota</taxon>
        <taxon>Gammaproteobacteria</taxon>
        <taxon>Lysobacterales</taxon>
        <taxon>Lysobacteraceae</taxon>
        <taxon>Thermomonas</taxon>
    </lineage>
</organism>
<keyword evidence="7" id="KW-1185">Reference proteome</keyword>
<dbReference type="Pfam" id="PF04828">
    <property type="entry name" value="GFA"/>
    <property type="match status" value="1"/>
</dbReference>
<evidence type="ECO:0000256" key="2">
    <source>
        <dbReference type="ARBA" id="ARBA00022723"/>
    </source>
</evidence>
<gene>
    <name evidence="6" type="ORF">H9L17_12855</name>
</gene>
<comment type="similarity">
    <text evidence="1">Belongs to the Gfa family.</text>
</comment>
<dbReference type="KEGG" id="tbv:H9L17_12855"/>
<evidence type="ECO:0000256" key="3">
    <source>
        <dbReference type="ARBA" id="ARBA00022833"/>
    </source>
</evidence>
<evidence type="ECO:0000259" key="5">
    <source>
        <dbReference type="PROSITE" id="PS51891"/>
    </source>
</evidence>
<sequence length="146" mass="15627">MDTTSPTAHPAYEGRCLCGQVSYVATGEPVFQFNCHCDDCRKSTGCAYAPIMFFARAAVKVSGNLTYHAMRGGSGHTIARGFCGGCGAQIVGDADMVGSLLSIRAGTLDDPGLYQPKADVFVSQAAAWDAMDPRLPKYDRWPPRRA</sequence>
<dbReference type="PROSITE" id="PS51891">
    <property type="entry name" value="CENP_V_GFA"/>
    <property type="match status" value="1"/>
</dbReference>
<dbReference type="PANTHER" id="PTHR33337">
    <property type="entry name" value="GFA DOMAIN-CONTAINING PROTEIN"/>
    <property type="match status" value="1"/>
</dbReference>
<dbReference type="AlphaFoldDB" id="A0A7G9QRU1"/>
<dbReference type="SUPFAM" id="SSF51316">
    <property type="entry name" value="Mss4-like"/>
    <property type="match status" value="1"/>
</dbReference>
<dbReference type="InterPro" id="IPR011057">
    <property type="entry name" value="Mss4-like_sf"/>
</dbReference>
<keyword evidence="4" id="KW-0456">Lyase</keyword>
<feature type="domain" description="CENP-V/GFA" evidence="5">
    <location>
        <begin position="12"/>
        <end position="129"/>
    </location>
</feature>
<keyword evidence="2" id="KW-0479">Metal-binding</keyword>
<dbReference type="PANTHER" id="PTHR33337:SF40">
    <property type="entry name" value="CENP-V_GFA DOMAIN-CONTAINING PROTEIN-RELATED"/>
    <property type="match status" value="1"/>
</dbReference>
<dbReference type="Gene3D" id="3.90.1590.10">
    <property type="entry name" value="glutathione-dependent formaldehyde- activating enzyme (gfa)"/>
    <property type="match status" value="1"/>
</dbReference>
<evidence type="ECO:0000313" key="7">
    <source>
        <dbReference type="Proteomes" id="UP000515977"/>
    </source>
</evidence>
<accession>A0A7G9QRU1</accession>
<evidence type="ECO:0000256" key="1">
    <source>
        <dbReference type="ARBA" id="ARBA00005495"/>
    </source>
</evidence>
<keyword evidence="3" id="KW-0862">Zinc</keyword>
<reference evidence="6 7" key="1">
    <citation type="submission" date="2020-08" db="EMBL/GenBank/DDBJ databases">
        <title>Genome sequence of Thermomonas brevis KACC 16975T.</title>
        <authorList>
            <person name="Hyun D.-W."/>
            <person name="Bae J.-W."/>
        </authorList>
    </citation>
    <scope>NUCLEOTIDE SEQUENCE [LARGE SCALE GENOMIC DNA]</scope>
    <source>
        <strain evidence="6 7">KACC 16975</strain>
    </source>
</reference>
<dbReference type="GO" id="GO:0016846">
    <property type="term" value="F:carbon-sulfur lyase activity"/>
    <property type="evidence" value="ECO:0007669"/>
    <property type="project" value="InterPro"/>
</dbReference>
<dbReference type="Proteomes" id="UP000515977">
    <property type="component" value="Chromosome"/>
</dbReference>
<proteinExistence type="inferred from homology"/>
<dbReference type="RefSeq" id="WP_187569828.1">
    <property type="nucleotide sequence ID" value="NZ_CP060711.1"/>
</dbReference>
<evidence type="ECO:0000256" key="4">
    <source>
        <dbReference type="ARBA" id="ARBA00023239"/>
    </source>
</evidence>
<name>A0A7G9QRU1_9GAMM</name>